<feature type="non-terminal residue" evidence="2">
    <location>
        <position position="59"/>
    </location>
</feature>
<dbReference type="Pfam" id="PF13976">
    <property type="entry name" value="gag_pre-integrs"/>
    <property type="match status" value="1"/>
</dbReference>
<dbReference type="EMBL" id="OZ019895">
    <property type="protein sequence ID" value="CAK9219702.1"/>
    <property type="molecule type" value="Genomic_DNA"/>
</dbReference>
<name>A0ABP0UE74_9BRYO</name>
<organism evidence="2 3">
    <name type="scientific">Sphagnum troendelagicum</name>
    <dbReference type="NCBI Taxonomy" id="128251"/>
    <lineage>
        <taxon>Eukaryota</taxon>
        <taxon>Viridiplantae</taxon>
        <taxon>Streptophyta</taxon>
        <taxon>Embryophyta</taxon>
        <taxon>Bryophyta</taxon>
        <taxon>Sphagnophytina</taxon>
        <taxon>Sphagnopsida</taxon>
        <taxon>Sphagnales</taxon>
        <taxon>Sphagnaceae</taxon>
        <taxon>Sphagnum</taxon>
    </lineage>
</organism>
<dbReference type="Proteomes" id="UP001497512">
    <property type="component" value="Chromosome 3"/>
</dbReference>
<reference evidence="2" key="1">
    <citation type="submission" date="2024-02" db="EMBL/GenBank/DDBJ databases">
        <authorList>
            <consortium name="ELIXIR-Norway"/>
            <consortium name="Elixir Norway"/>
        </authorList>
    </citation>
    <scope>NUCLEOTIDE SEQUENCE</scope>
</reference>
<feature type="domain" description="GAG-pre-integrase" evidence="1">
    <location>
        <begin position="21"/>
        <end position="59"/>
    </location>
</feature>
<dbReference type="InterPro" id="IPR025724">
    <property type="entry name" value="GAG-pre-integrase_dom"/>
</dbReference>
<accession>A0ABP0UE74</accession>
<protein>
    <recommendedName>
        <fullName evidence="1">GAG-pre-integrase domain-containing protein</fullName>
    </recommendedName>
</protein>
<gene>
    <name evidence="2" type="ORF">CSSPTR1EN2_LOCUS14771</name>
</gene>
<evidence type="ECO:0000259" key="1">
    <source>
        <dbReference type="Pfam" id="PF13976"/>
    </source>
</evidence>
<evidence type="ECO:0000313" key="2">
    <source>
        <dbReference type="EMBL" id="CAK9219702.1"/>
    </source>
</evidence>
<proteinExistence type="predicted"/>
<keyword evidence="3" id="KW-1185">Reference proteome</keyword>
<sequence length="59" mass="6695">MLQAKQKGGLFAICQPGLSWRNSCLLVREAKSPKLWHRRLGHEGYENLAKMVEEELVSG</sequence>
<evidence type="ECO:0000313" key="3">
    <source>
        <dbReference type="Proteomes" id="UP001497512"/>
    </source>
</evidence>